<proteinExistence type="predicted"/>
<keyword evidence="3" id="KW-1185">Reference proteome</keyword>
<reference evidence="2 3" key="1">
    <citation type="submission" date="2020-02" db="EMBL/GenBank/DDBJ databases">
        <authorList>
            <person name="Ma Q."/>
            <person name="Huang Y."/>
            <person name="Song X."/>
            <person name="Pei D."/>
        </authorList>
    </citation>
    <scope>NUCLEOTIDE SEQUENCE [LARGE SCALE GENOMIC DNA]</scope>
    <source>
        <strain evidence="2">Sxm20200214</strain>
        <tissue evidence="2">Leaf</tissue>
    </source>
</reference>
<protein>
    <submittedName>
        <fullName evidence="2">Uncharacterized protein</fullName>
    </submittedName>
</protein>
<sequence>MFDKDMEKDMWNFKSTIDNDPMKFGFGSPATKDKKKKGFKLFYGAFVGADCRCVVAEFQELGKDYSAQMLSTVTQMKAVYLRPVGGTTGQADNLASPKQVDTLTARSKLQRIHQGTPRQKTSTDLEARKRCPKEPTRGSGSKGQQMTSPEPSTPAMGNKESGVGASI</sequence>
<organism evidence="2 3">
    <name type="scientific">Brassica carinata</name>
    <name type="common">Ethiopian mustard</name>
    <name type="synonym">Abyssinian cabbage</name>
    <dbReference type="NCBI Taxonomy" id="52824"/>
    <lineage>
        <taxon>Eukaryota</taxon>
        <taxon>Viridiplantae</taxon>
        <taxon>Streptophyta</taxon>
        <taxon>Embryophyta</taxon>
        <taxon>Tracheophyta</taxon>
        <taxon>Spermatophyta</taxon>
        <taxon>Magnoliopsida</taxon>
        <taxon>eudicotyledons</taxon>
        <taxon>Gunneridae</taxon>
        <taxon>Pentapetalae</taxon>
        <taxon>rosids</taxon>
        <taxon>malvids</taxon>
        <taxon>Brassicales</taxon>
        <taxon>Brassicaceae</taxon>
        <taxon>Brassiceae</taxon>
        <taxon>Brassica</taxon>
    </lineage>
</organism>
<comment type="caution">
    <text evidence="2">The sequence shown here is derived from an EMBL/GenBank/DDBJ whole genome shotgun (WGS) entry which is preliminary data.</text>
</comment>
<feature type="compositionally biased region" description="Basic and acidic residues" evidence="1">
    <location>
        <begin position="121"/>
        <end position="136"/>
    </location>
</feature>
<gene>
    <name evidence="2" type="ORF">Bca52824_023984</name>
</gene>
<evidence type="ECO:0000256" key="1">
    <source>
        <dbReference type="SAM" id="MobiDB-lite"/>
    </source>
</evidence>
<dbReference type="AlphaFoldDB" id="A0A8X8AV48"/>
<dbReference type="EMBL" id="JAAMPC010000005">
    <property type="protein sequence ID" value="KAG2312427.1"/>
    <property type="molecule type" value="Genomic_DNA"/>
</dbReference>
<feature type="compositionally biased region" description="Polar residues" evidence="1">
    <location>
        <begin position="138"/>
        <end position="150"/>
    </location>
</feature>
<dbReference type="Proteomes" id="UP000886595">
    <property type="component" value="Unassembled WGS sequence"/>
</dbReference>
<evidence type="ECO:0000313" key="3">
    <source>
        <dbReference type="Proteomes" id="UP000886595"/>
    </source>
</evidence>
<name>A0A8X8AV48_BRACI</name>
<accession>A0A8X8AV48</accession>
<feature type="region of interest" description="Disordered" evidence="1">
    <location>
        <begin position="85"/>
        <end position="167"/>
    </location>
</feature>
<evidence type="ECO:0000313" key="2">
    <source>
        <dbReference type="EMBL" id="KAG2312427.1"/>
    </source>
</evidence>